<dbReference type="InterPro" id="IPR036397">
    <property type="entry name" value="RNaseH_sf"/>
</dbReference>
<evidence type="ECO:0000259" key="1">
    <source>
        <dbReference type="Pfam" id="PF13456"/>
    </source>
</evidence>
<dbReference type="PANTHER" id="PTHR47723:SF19">
    <property type="entry name" value="POLYNUCLEOTIDYL TRANSFERASE, RIBONUCLEASE H-LIKE SUPERFAMILY PROTEIN"/>
    <property type="match status" value="1"/>
</dbReference>
<dbReference type="GO" id="GO:0004523">
    <property type="term" value="F:RNA-DNA hybrid ribonuclease activity"/>
    <property type="evidence" value="ECO:0007669"/>
    <property type="project" value="InterPro"/>
</dbReference>
<accession>A0A2I0VYB7</accession>
<gene>
    <name evidence="2" type="ORF">MA16_Dca019183</name>
</gene>
<evidence type="ECO:0000313" key="2">
    <source>
        <dbReference type="EMBL" id="PKU68408.1"/>
    </source>
</evidence>
<name>A0A2I0VYB7_9ASPA</name>
<protein>
    <submittedName>
        <fullName evidence="2">Ribonuclease H protein</fullName>
    </submittedName>
</protein>
<dbReference type="InterPro" id="IPR002156">
    <property type="entry name" value="RNaseH_domain"/>
</dbReference>
<sequence>MLANHFGISNDTGAVGKLDRIVRWLKPILPYVKVNTDGSVGVNSAGMGGIIHNHIGNPIAAFSGPLNSCSILTAELLGLSHGLDICLRLGLHHVNIEIDSKLVIHVIYDNNASCPQDFYTIKKVKMALYMLNFDISHIYYEGNVCAVWLANYGSQSDIVQELLVNNLPPPLRGMINLDKKGIPYIRHA</sequence>
<feature type="domain" description="RNase H type-1" evidence="1">
    <location>
        <begin position="35"/>
        <end position="152"/>
    </location>
</feature>
<dbReference type="InterPro" id="IPR012337">
    <property type="entry name" value="RNaseH-like_sf"/>
</dbReference>
<evidence type="ECO:0000313" key="3">
    <source>
        <dbReference type="Proteomes" id="UP000233837"/>
    </source>
</evidence>
<dbReference type="GO" id="GO:0003676">
    <property type="term" value="F:nucleic acid binding"/>
    <property type="evidence" value="ECO:0007669"/>
    <property type="project" value="InterPro"/>
</dbReference>
<dbReference type="PANTHER" id="PTHR47723">
    <property type="entry name" value="OS05G0353850 PROTEIN"/>
    <property type="match status" value="1"/>
</dbReference>
<reference evidence="2 3" key="1">
    <citation type="journal article" date="2016" name="Sci. Rep.">
        <title>The Dendrobium catenatum Lindl. genome sequence provides insights into polysaccharide synthase, floral development and adaptive evolution.</title>
        <authorList>
            <person name="Zhang G.Q."/>
            <person name="Xu Q."/>
            <person name="Bian C."/>
            <person name="Tsai W.C."/>
            <person name="Yeh C.M."/>
            <person name="Liu K.W."/>
            <person name="Yoshida K."/>
            <person name="Zhang L.S."/>
            <person name="Chang S.B."/>
            <person name="Chen F."/>
            <person name="Shi Y."/>
            <person name="Su Y.Y."/>
            <person name="Zhang Y.Q."/>
            <person name="Chen L.J."/>
            <person name="Yin Y."/>
            <person name="Lin M."/>
            <person name="Huang H."/>
            <person name="Deng H."/>
            <person name="Wang Z.W."/>
            <person name="Zhu S.L."/>
            <person name="Zhao X."/>
            <person name="Deng C."/>
            <person name="Niu S.C."/>
            <person name="Huang J."/>
            <person name="Wang M."/>
            <person name="Liu G.H."/>
            <person name="Yang H.J."/>
            <person name="Xiao X.J."/>
            <person name="Hsiao Y.Y."/>
            <person name="Wu W.L."/>
            <person name="Chen Y.Y."/>
            <person name="Mitsuda N."/>
            <person name="Ohme-Takagi M."/>
            <person name="Luo Y.B."/>
            <person name="Van de Peer Y."/>
            <person name="Liu Z.J."/>
        </authorList>
    </citation>
    <scope>NUCLEOTIDE SEQUENCE [LARGE SCALE GENOMIC DNA]</scope>
    <source>
        <tissue evidence="2">The whole plant</tissue>
    </source>
</reference>
<keyword evidence="3" id="KW-1185">Reference proteome</keyword>
<dbReference type="AlphaFoldDB" id="A0A2I0VYB7"/>
<dbReference type="SUPFAM" id="SSF53098">
    <property type="entry name" value="Ribonuclease H-like"/>
    <property type="match status" value="1"/>
</dbReference>
<dbReference type="Pfam" id="PF13456">
    <property type="entry name" value="RVT_3"/>
    <property type="match status" value="1"/>
</dbReference>
<dbReference type="STRING" id="906689.A0A2I0VYB7"/>
<organism evidence="2 3">
    <name type="scientific">Dendrobium catenatum</name>
    <dbReference type="NCBI Taxonomy" id="906689"/>
    <lineage>
        <taxon>Eukaryota</taxon>
        <taxon>Viridiplantae</taxon>
        <taxon>Streptophyta</taxon>
        <taxon>Embryophyta</taxon>
        <taxon>Tracheophyta</taxon>
        <taxon>Spermatophyta</taxon>
        <taxon>Magnoliopsida</taxon>
        <taxon>Liliopsida</taxon>
        <taxon>Asparagales</taxon>
        <taxon>Orchidaceae</taxon>
        <taxon>Epidendroideae</taxon>
        <taxon>Malaxideae</taxon>
        <taxon>Dendrobiinae</taxon>
        <taxon>Dendrobium</taxon>
    </lineage>
</organism>
<dbReference type="Gene3D" id="3.30.420.10">
    <property type="entry name" value="Ribonuclease H-like superfamily/Ribonuclease H"/>
    <property type="match status" value="1"/>
</dbReference>
<proteinExistence type="predicted"/>
<dbReference type="InterPro" id="IPR044730">
    <property type="entry name" value="RNase_H-like_dom_plant"/>
</dbReference>
<dbReference type="Proteomes" id="UP000233837">
    <property type="component" value="Unassembled WGS sequence"/>
</dbReference>
<reference evidence="2 3" key="2">
    <citation type="journal article" date="2017" name="Nature">
        <title>The Apostasia genome and the evolution of orchids.</title>
        <authorList>
            <person name="Zhang G.Q."/>
            <person name="Liu K.W."/>
            <person name="Li Z."/>
            <person name="Lohaus R."/>
            <person name="Hsiao Y.Y."/>
            <person name="Niu S.C."/>
            <person name="Wang J.Y."/>
            <person name="Lin Y.C."/>
            <person name="Xu Q."/>
            <person name="Chen L.J."/>
            <person name="Yoshida K."/>
            <person name="Fujiwara S."/>
            <person name="Wang Z.W."/>
            <person name="Zhang Y.Q."/>
            <person name="Mitsuda N."/>
            <person name="Wang M."/>
            <person name="Liu G.H."/>
            <person name="Pecoraro L."/>
            <person name="Huang H.X."/>
            <person name="Xiao X.J."/>
            <person name="Lin M."/>
            <person name="Wu X.Y."/>
            <person name="Wu W.L."/>
            <person name="Chen Y.Y."/>
            <person name="Chang S.B."/>
            <person name="Sakamoto S."/>
            <person name="Ohme-Takagi M."/>
            <person name="Yagi M."/>
            <person name="Zeng S.J."/>
            <person name="Shen C.Y."/>
            <person name="Yeh C.M."/>
            <person name="Luo Y.B."/>
            <person name="Tsai W.C."/>
            <person name="Van de Peer Y."/>
            <person name="Liu Z.J."/>
        </authorList>
    </citation>
    <scope>NUCLEOTIDE SEQUENCE [LARGE SCALE GENOMIC DNA]</scope>
    <source>
        <tissue evidence="2">The whole plant</tissue>
    </source>
</reference>
<dbReference type="CDD" id="cd06222">
    <property type="entry name" value="RNase_H_like"/>
    <property type="match status" value="1"/>
</dbReference>
<dbReference type="InterPro" id="IPR053151">
    <property type="entry name" value="RNase_H-like"/>
</dbReference>
<dbReference type="EMBL" id="KZ503099">
    <property type="protein sequence ID" value="PKU68408.1"/>
    <property type="molecule type" value="Genomic_DNA"/>
</dbReference>